<organism evidence="2 3">
    <name type="scientific">Glycomyces paridis</name>
    <dbReference type="NCBI Taxonomy" id="2126555"/>
    <lineage>
        <taxon>Bacteria</taxon>
        <taxon>Bacillati</taxon>
        <taxon>Actinomycetota</taxon>
        <taxon>Actinomycetes</taxon>
        <taxon>Glycomycetales</taxon>
        <taxon>Glycomycetaceae</taxon>
        <taxon>Glycomyces</taxon>
    </lineage>
</organism>
<evidence type="ECO:0008006" key="4">
    <source>
        <dbReference type="Google" id="ProtNLM"/>
    </source>
</evidence>
<feature type="transmembrane region" description="Helical" evidence="1">
    <location>
        <begin position="30"/>
        <end position="56"/>
    </location>
</feature>
<sequence length="740" mass="76666">MSGNRRVLTRRLLAIGAAAGRRAEAGRIRFGSLAAAAGALTVALASIAAIGVAYQARMDRIDAAMPVVDESAAVDSRLLLMEDVFDELADGRQFTVVYFEPVGPDAPLPPGMDAWPEPGQVLLSPRLHEAGADERIEERYGEYAGLIDPDALADPGQQIAYVVADGDLSVAGEYPLHVVGFDPSGPPEAMGVFWLVADQDFSVPGLVAIAAVMLVLPALLLAAVAVRTGAELRDRREQLVTVLGGGRRERFLISLGESAVPVAAGALGAGAAVVAAAALGFTVPYVDFAVAGGELLRAWWLLAACPIAAAAIVLATSALLGSRASDRRSTRPRAARRPRLLIAWAALNPVFIVTAVLLPPLFAGTPLYPLLNLFGVAGVMVTLPAAVAFTTVLIARRAERFGRRTRRPAWLVAGRRIAERPRSTARQVTGVAAGAILVCLLLAFQGAFTTQAARAQQDLDRYGMPAALVSVNGYGTAAQTAEFTAALHGRIDLLAATEAHVGPSAVYHLAGSCEALAAFALPCPEPGTVVSPDGPLEDPRLQRWLERHPSGDAALTFEQGDPGAAVEADDITLLAAATDGGDVPVADVKAAGSAFTLGVTVAASDVSAGVPHREQARWIALFGNLGLILLAAVAGIGAAGEFIRHSRALAPLVAVTGGVAVFRTMAALTVWLPLLAAALIGLGLGFLVTRPMTVDSIEMITPGLLIACAAAVAAVGLVMWQWASAAMTKEASTWRPGRGD</sequence>
<feature type="transmembrane region" description="Helical" evidence="1">
    <location>
        <begin position="428"/>
        <end position="448"/>
    </location>
</feature>
<feature type="transmembrane region" description="Helical" evidence="1">
    <location>
        <begin position="671"/>
        <end position="688"/>
    </location>
</feature>
<keyword evidence="1" id="KW-0812">Transmembrane</keyword>
<feature type="transmembrane region" description="Helical" evidence="1">
    <location>
        <begin position="700"/>
        <end position="723"/>
    </location>
</feature>
<reference evidence="2 3" key="1">
    <citation type="journal article" date="2018" name="Int. J. Syst. Evol. Microbiol.">
        <title>Glycomyces paridis sp. nov., isolated from the medicinal plant Paris polyphylla.</title>
        <authorList>
            <person name="Fang X.M."/>
            <person name="Bai J.L."/>
            <person name="Su J."/>
            <person name="Zhao L.L."/>
            <person name="Liu H.Y."/>
            <person name="Ma B.P."/>
            <person name="Zhang Y.Q."/>
            <person name="Yu L.Y."/>
        </authorList>
    </citation>
    <scope>NUCLEOTIDE SEQUENCE [LARGE SCALE GENOMIC DNA]</scope>
    <source>
        <strain evidence="2 3">CPCC 204357</strain>
    </source>
</reference>
<dbReference type="Proteomes" id="UP000305792">
    <property type="component" value="Unassembled WGS sequence"/>
</dbReference>
<evidence type="ECO:0000313" key="3">
    <source>
        <dbReference type="Proteomes" id="UP000305792"/>
    </source>
</evidence>
<feature type="transmembrane region" description="Helical" evidence="1">
    <location>
        <begin position="203"/>
        <end position="226"/>
    </location>
</feature>
<feature type="transmembrane region" description="Helical" evidence="1">
    <location>
        <begin position="258"/>
        <end position="286"/>
    </location>
</feature>
<feature type="transmembrane region" description="Helical" evidence="1">
    <location>
        <begin position="298"/>
        <end position="320"/>
    </location>
</feature>
<dbReference type="EMBL" id="STGX01000005">
    <property type="protein sequence ID" value="THV29529.1"/>
    <property type="molecule type" value="Genomic_DNA"/>
</dbReference>
<evidence type="ECO:0000256" key="1">
    <source>
        <dbReference type="SAM" id="Phobius"/>
    </source>
</evidence>
<feature type="transmembrane region" description="Helical" evidence="1">
    <location>
        <begin position="618"/>
        <end position="636"/>
    </location>
</feature>
<proteinExistence type="predicted"/>
<dbReference type="RefSeq" id="WP_136529272.1">
    <property type="nucleotide sequence ID" value="NZ_STGX01000005.1"/>
</dbReference>
<gene>
    <name evidence="2" type="ORF">E9998_08475</name>
</gene>
<keyword evidence="1" id="KW-1133">Transmembrane helix</keyword>
<evidence type="ECO:0000313" key="2">
    <source>
        <dbReference type="EMBL" id="THV29529.1"/>
    </source>
</evidence>
<name>A0A4S8PLU9_9ACTN</name>
<accession>A0A4S8PLU9</accession>
<comment type="caution">
    <text evidence="2">The sequence shown here is derived from an EMBL/GenBank/DDBJ whole genome shotgun (WGS) entry which is preliminary data.</text>
</comment>
<dbReference type="AlphaFoldDB" id="A0A4S8PLU9"/>
<dbReference type="OrthoDB" id="3258069at2"/>
<keyword evidence="1" id="KW-0472">Membrane</keyword>
<keyword evidence="3" id="KW-1185">Reference proteome</keyword>
<protein>
    <recommendedName>
        <fullName evidence="4">FtsX-like permease family protein</fullName>
    </recommendedName>
</protein>
<feature type="transmembrane region" description="Helical" evidence="1">
    <location>
        <begin position="341"/>
        <end position="362"/>
    </location>
</feature>
<feature type="transmembrane region" description="Helical" evidence="1">
    <location>
        <begin position="374"/>
        <end position="395"/>
    </location>
</feature>